<name>A0A2W7RR98_9BACT</name>
<dbReference type="Proteomes" id="UP000249115">
    <property type="component" value="Unassembled WGS sequence"/>
</dbReference>
<dbReference type="RefSeq" id="WP_086501496.1">
    <property type="nucleotide sequence ID" value="NZ_MSSV01000008.1"/>
</dbReference>
<reference evidence="2 4" key="2">
    <citation type="submission" date="2019-08" db="EMBL/GenBank/DDBJ databases">
        <title>Genome of Algoriphagus ratkowskyi IC026.</title>
        <authorList>
            <person name="Bowman J.P."/>
        </authorList>
    </citation>
    <scope>NUCLEOTIDE SEQUENCE [LARGE SCALE GENOMIC DNA]</scope>
    <source>
        <strain evidence="2 4">IC026</strain>
    </source>
</reference>
<keyword evidence="4" id="KW-1185">Reference proteome</keyword>
<organism evidence="1 3">
    <name type="scientific">Algoriphagus ratkowskyi</name>
    <dbReference type="NCBI Taxonomy" id="57028"/>
    <lineage>
        <taxon>Bacteria</taxon>
        <taxon>Pseudomonadati</taxon>
        <taxon>Bacteroidota</taxon>
        <taxon>Cytophagia</taxon>
        <taxon>Cytophagales</taxon>
        <taxon>Cyclobacteriaceae</taxon>
        <taxon>Algoriphagus</taxon>
    </lineage>
</organism>
<evidence type="ECO:0000313" key="1">
    <source>
        <dbReference type="EMBL" id="PZX57049.1"/>
    </source>
</evidence>
<sequence>MELFQDELRKSSLVYQLDADLYLNSFLETGIIAKSHPGATAHLNRVKSDCLYSLAYDGNILPAEKVAMDTNKDLKNAPITKNGTKDYIYAAKEFAREL</sequence>
<evidence type="ECO:0000313" key="3">
    <source>
        <dbReference type="Proteomes" id="UP000249115"/>
    </source>
</evidence>
<gene>
    <name evidence="2" type="ORF">ESW18_02115</name>
    <name evidence="1" type="ORF">LV84_02180</name>
</gene>
<comment type="caution">
    <text evidence="1">The sequence shown here is derived from an EMBL/GenBank/DDBJ whole genome shotgun (WGS) entry which is preliminary data.</text>
</comment>
<dbReference type="EMBL" id="QKZU01000007">
    <property type="protein sequence ID" value="PZX57049.1"/>
    <property type="molecule type" value="Genomic_DNA"/>
</dbReference>
<dbReference type="AlphaFoldDB" id="A0A2W7RR98"/>
<proteinExistence type="predicted"/>
<accession>A0A2W7RR98</accession>
<protein>
    <submittedName>
        <fullName evidence="1">Uncharacterized protein</fullName>
    </submittedName>
</protein>
<evidence type="ECO:0000313" key="2">
    <source>
        <dbReference type="EMBL" id="TXD79946.1"/>
    </source>
</evidence>
<dbReference type="EMBL" id="VORV01000001">
    <property type="protein sequence ID" value="TXD79946.1"/>
    <property type="molecule type" value="Genomic_DNA"/>
</dbReference>
<dbReference type="Proteomes" id="UP000321927">
    <property type="component" value="Unassembled WGS sequence"/>
</dbReference>
<evidence type="ECO:0000313" key="4">
    <source>
        <dbReference type="Proteomes" id="UP000321927"/>
    </source>
</evidence>
<reference evidence="1 3" key="1">
    <citation type="submission" date="2018-06" db="EMBL/GenBank/DDBJ databases">
        <title>Genomic Encyclopedia of Archaeal and Bacterial Type Strains, Phase II (KMG-II): from individual species to whole genera.</title>
        <authorList>
            <person name="Goeker M."/>
        </authorList>
    </citation>
    <scope>NUCLEOTIDE SEQUENCE [LARGE SCALE GENOMIC DNA]</scope>
    <source>
        <strain evidence="1 3">DSM 22686</strain>
    </source>
</reference>